<reference evidence="1 2" key="1">
    <citation type="journal article" date="2015" name="Microbiome">
        <title>Genomic resolution of linkages in carbon, nitrogen, and sulfur cycling among widespread estuary sediment bacteria.</title>
        <authorList>
            <person name="Baker B.J."/>
            <person name="Lazar C.S."/>
            <person name="Teske A.P."/>
            <person name="Dick G.J."/>
        </authorList>
    </citation>
    <scope>NUCLEOTIDE SEQUENCE [LARGE SCALE GENOMIC DNA]</scope>
    <source>
        <strain evidence="1">DG_78</strain>
    </source>
</reference>
<organism evidence="1 2">
    <name type="scientific">candidate division TA06 bacterium DG_78</name>
    <dbReference type="NCBI Taxonomy" id="1703772"/>
    <lineage>
        <taxon>Bacteria</taxon>
        <taxon>Bacteria division TA06</taxon>
    </lineage>
</organism>
<dbReference type="EMBL" id="LJNI01000062">
    <property type="protein sequence ID" value="KPJ72674.1"/>
    <property type="molecule type" value="Genomic_DNA"/>
</dbReference>
<proteinExistence type="predicted"/>
<gene>
    <name evidence="1" type="ORF">AMJ52_05595</name>
</gene>
<dbReference type="Proteomes" id="UP000051012">
    <property type="component" value="Unassembled WGS sequence"/>
</dbReference>
<dbReference type="AlphaFoldDB" id="A0A0S7YD08"/>
<comment type="caution">
    <text evidence="1">The sequence shown here is derived from an EMBL/GenBank/DDBJ whole genome shotgun (WGS) entry which is preliminary data.</text>
</comment>
<evidence type="ECO:0000313" key="1">
    <source>
        <dbReference type="EMBL" id="KPJ72674.1"/>
    </source>
</evidence>
<sequence>MAYSVCFNYTISYLLYAISQRGVEPPKVAYVSDVLKNRPYPERSKHKWNARMIAEPGGFVASIQFSGFSRKLYGEKGGGTPL</sequence>
<evidence type="ECO:0000313" key="2">
    <source>
        <dbReference type="Proteomes" id="UP000051012"/>
    </source>
</evidence>
<protein>
    <submittedName>
        <fullName evidence="1">Uncharacterized protein</fullName>
    </submittedName>
</protein>
<name>A0A0S7YD08_UNCT6</name>
<accession>A0A0S7YD08</accession>